<dbReference type="EMBL" id="CAADRA010007008">
    <property type="protein sequence ID" value="VFT98261.1"/>
    <property type="molecule type" value="Genomic_DNA"/>
</dbReference>
<sequence length="150" mass="16465">MEAAADTTPTSPMGRELKRRDSIGERIEQSIAEHIEQETAHLEVEDEGDAVEDKVPLLSTSALKLDVEEKLQSISASHQITNVLLVISSLHKHRFISSEARSVLKNQAIEEVHTADGILAAAVELFCVDWDMDECVDTFVKVGQMLLAAA</sequence>
<dbReference type="OrthoDB" id="78150at2759"/>
<name>A0A485LK07_9STRA</name>
<feature type="region of interest" description="Disordered" evidence="1">
    <location>
        <begin position="1"/>
        <end position="23"/>
    </location>
</feature>
<reference evidence="2" key="2">
    <citation type="submission" date="2019-06" db="EMBL/GenBank/DDBJ databases">
        <title>Genomics analysis of Aphanomyces spp. identifies a new class of oomycete effector associated with host adaptation.</title>
        <authorList>
            <person name="Gaulin E."/>
        </authorList>
    </citation>
    <scope>NUCLEOTIDE SEQUENCE</scope>
    <source>
        <strain evidence="2">CBS 578.67</strain>
    </source>
</reference>
<dbReference type="EMBL" id="VJMH01006982">
    <property type="protein sequence ID" value="KAF0686619.1"/>
    <property type="molecule type" value="Genomic_DNA"/>
</dbReference>
<dbReference type="AlphaFoldDB" id="A0A485LK07"/>
<evidence type="ECO:0000313" key="3">
    <source>
        <dbReference type="EMBL" id="VFT98261.1"/>
    </source>
</evidence>
<accession>A0A485LK07</accession>
<proteinExistence type="predicted"/>
<protein>
    <submittedName>
        <fullName evidence="3">Aste57867_21591 protein</fullName>
    </submittedName>
</protein>
<evidence type="ECO:0000313" key="4">
    <source>
        <dbReference type="Proteomes" id="UP000332933"/>
    </source>
</evidence>
<evidence type="ECO:0000256" key="1">
    <source>
        <dbReference type="SAM" id="MobiDB-lite"/>
    </source>
</evidence>
<reference evidence="3 4" key="1">
    <citation type="submission" date="2019-03" db="EMBL/GenBank/DDBJ databases">
        <authorList>
            <person name="Gaulin E."/>
            <person name="Dumas B."/>
        </authorList>
    </citation>
    <scope>NUCLEOTIDE SEQUENCE [LARGE SCALE GENOMIC DNA]</scope>
    <source>
        <strain evidence="3">CBS 568.67</strain>
    </source>
</reference>
<dbReference type="Proteomes" id="UP000332933">
    <property type="component" value="Unassembled WGS sequence"/>
</dbReference>
<gene>
    <name evidence="3" type="primary">Aste57867_21591</name>
    <name evidence="2" type="ORF">As57867_021522</name>
    <name evidence="3" type="ORF">ASTE57867_21591</name>
</gene>
<organism evidence="3 4">
    <name type="scientific">Aphanomyces stellatus</name>
    <dbReference type="NCBI Taxonomy" id="120398"/>
    <lineage>
        <taxon>Eukaryota</taxon>
        <taxon>Sar</taxon>
        <taxon>Stramenopiles</taxon>
        <taxon>Oomycota</taxon>
        <taxon>Saprolegniomycetes</taxon>
        <taxon>Saprolegniales</taxon>
        <taxon>Verrucalvaceae</taxon>
        <taxon>Aphanomyces</taxon>
    </lineage>
</organism>
<evidence type="ECO:0000313" key="2">
    <source>
        <dbReference type="EMBL" id="KAF0686619.1"/>
    </source>
</evidence>
<keyword evidence="4" id="KW-1185">Reference proteome</keyword>